<comment type="similarity">
    <text evidence="1 8">Belongs to the tannase family.</text>
</comment>
<dbReference type="PANTHER" id="PTHR33938">
    <property type="entry name" value="FERULOYL ESTERASE B-RELATED"/>
    <property type="match status" value="1"/>
</dbReference>
<sequence>MDAASLSTACAPSTFAGLAAFGTEILSIDTRLVTNFSAYVLDIPRWTAPTIYYENATFCNVTVSYTHPGQNDNIIVETWLPVENPSWNERLQAVGGGSWIAGRFATSYETMKGALGDGYVTTTTDAGLGSAQDPRKWALNSAGNVNWYNFNNFASVSLGDQATLSKSLTASFYRKPPAYSYWNGCSQGGRQGLMLAQRYPEAYDGISVGAPILYSTLTGTSLYWPQEVMKVLDRYPYNCEMDAITAAATKKCDKLDGVEDGIVADIDGCAFDPFSMVGKKVKNCAQAGNKTVEIGLAAAVVVNATWQGMVTPDGKPFWYGLSPGTWISAEGDGMLTLTGTAATNCSSGTCVGVPSDLTVSWIDMFVAKGDPKFDLNKVGYEEFYDIVKYGRQVYRSALDTDDPDLSKFQKAGGKIVSFHGLWDSLIPAAATRQYYNEVSSVMPGTHDFFRHYEVPGLSHCAGHASGQPTGLFEQLRTWVEKGVAPEESPVNVTVSDGSTHQRILCPYPKVAKLRKGCRDPADAKCWKCVKRE</sequence>
<organism evidence="9 10">
    <name type="scientific">Dichotomopilus funicola</name>
    <dbReference type="NCBI Taxonomy" id="1934379"/>
    <lineage>
        <taxon>Eukaryota</taxon>
        <taxon>Fungi</taxon>
        <taxon>Dikarya</taxon>
        <taxon>Ascomycota</taxon>
        <taxon>Pezizomycotina</taxon>
        <taxon>Sordariomycetes</taxon>
        <taxon>Sordariomycetidae</taxon>
        <taxon>Sordariales</taxon>
        <taxon>Chaetomiaceae</taxon>
        <taxon>Dichotomopilus</taxon>
    </lineage>
</organism>
<evidence type="ECO:0000256" key="2">
    <source>
        <dbReference type="ARBA" id="ARBA00022487"/>
    </source>
</evidence>
<protein>
    <recommendedName>
        <fullName evidence="8">Carboxylic ester hydrolase</fullName>
        <ecNumber evidence="8">3.1.1.-</ecNumber>
    </recommendedName>
</protein>
<name>A0AAN6ZJG3_9PEZI</name>
<dbReference type="InterPro" id="IPR029058">
    <property type="entry name" value="AB_hydrolase_fold"/>
</dbReference>
<evidence type="ECO:0000256" key="5">
    <source>
        <dbReference type="ARBA" id="ARBA00022801"/>
    </source>
</evidence>
<accession>A0AAN6ZJG3</accession>
<keyword evidence="5 8" id="KW-0378">Hydrolase</keyword>
<dbReference type="Pfam" id="PF07519">
    <property type="entry name" value="Tannase"/>
    <property type="match status" value="1"/>
</dbReference>
<keyword evidence="7" id="KW-1015">Disulfide bond</keyword>
<keyword evidence="3" id="KW-0479">Metal-binding</keyword>
<dbReference type="SUPFAM" id="SSF53474">
    <property type="entry name" value="alpha/beta-Hydrolases"/>
    <property type="match status" value="1"/>
</dbReference>
<reference evidence="9" key="2">
    <citation type="submission" date="2023-05" db="EMBL/GenBank/DDBJ databases">
        <authorList>
            <consortium name="Lawrence Berkeley National Laboratory"/>
            <person name="Steindorff A."/>
            <person name="Hensen N."/>
            <person name="Bonometti L."/>
            <person name="Westerberg I."/>
            <person name="Brannstrom I.O."/>
            <person name="Guillou S."/>
            <person name="Cros-Aarteil S."/>
            <person name="Calhoun S."/>
            <person name="Haridas S."/>
            <person name="Kuo A."/>
            <person name="Mondo S."/>
            <person name="Pangilinan J."/>
            <person name="Riley R."/>
            <person name="Labutti K."/>
            <person name="Andreopoulos B."/>
            <person name="Lipzen A."/>
            <person name="Chen C."/>
            <person name="Yanf M."/>
            <person name="Daum C."/>
            <person name="Ng V."/>
            <person name="Clum A."/>
            <person name="Ohm R."/>
            <person name="Martin F."/>
            <person name="Silar P."/>
            <person name="Natvig D."/>
            <person name="Lalanne C."/>
            <person name="Gautier V."/>
            <person name="Ament-Velasquez S.L."/>
            <person name="Kruys A."/>
            <person name="Hutchinson M.I."/>
            <person name="Powell A.J."/>
            <person name="Barry K."/>
            <person name="Miller A.N."/>
            <person name="Grigoriev I.V."/>
            <person name="Debuchy R."/>
            <person name="Gladieux P."/>
            <person name="Thoren M.H."/>
            <person name="Johannesson H."/>
        </authorList>
    </citation>
    <scope>NUCLEOTIDE SEQUENCE</scope>
    <source>
        <strain evidence="9">CBS 141.50</strain>
    </source>
</reference>
<keyword evidence="4" id="KW-0732">Signal</keyword>
<dbReference type="EMBL" id="MU853610">
    <property type="protein sequence ID" value="KAK4141515.1"/>
    <property type="molecule type" value="Genomic_DNA"/>
</dbReference>
<dbReference type="GeneID" id="87821042"/>
<evidence type="ECO:0000256" key="8">
    <source>
        <dbReference type="RuleBase" id="RU361238"/>
    </source>
</evidence>
<evidence type="ECO:0000256" key="3">
    <source>
        <dbReference type="ARBA" id="ARBA00022723"/>
    </source>
</evidence>
<dbReference type="GO" id="GO:0030600">
    <property type="term" value="F:feruloyl esterase activity"/>
    <property type="evidence" value="ECO:0007669"/>
    <property type="project" value="UniProtKB-ARBA"/>
</dbReference>
<keyword evidence="6" id="KW-0106">Calcium</keyword>
<dbReference type="RefSeq" id="XP_062634886.1">
    <property type="nucleotide sequence ID" value="XM_062784429.1"/>
</dbReference>
<evidence type="ECO:0000313" key="9">
    <source>
        <dbReference type="EMBL" id="KAK4141515.1"/>
    </source>
</evidence>
<dbReference type="Proteomes" id="UP001302676">
    <property type="component" value="Unassembled WGS sequence"/>
</dbReference>
<evidence type="ECO:0000256" key="6">
    <source>
        <dbReference type="ARBA" id="ARBA00022837"/>
    </source>
</evidence>
<evidence type="ECO:0000313" key="10">
    <source>
        <dbReference type="Proteomes" id="UP001302676"/>
    </source>
</evidence>
<reference evidence="9" key="1">
    <citation type="journal article" date="2023" name="Mol. Phylogenet. Evol.">
        <title>Genome-scale phylogeny and comparative genomics of the fungal order Sordariales.</title>
        <authorList>
            <person name="Hensen N."/>
            <person name="Bonometti L."/>
            <person name="Westerberg I."/>
            <person name="Brannstrom I.O."/>
            <person name="Guillou S."/>
            <person name="Cros-Aarteil S."/>
            <person name="Calhoun S."/>
            <person name="Haridas S."/>
            <person name="Kuo A."/>
            <person name="Mondo S."/>
            <person name="Pangilinan J."/>
            <person name="Riley R."/>
            <person name="LaButti K."/>
            <person name="Andreopoulos B."/>
            <person name="Lipzen A."/>
            <person name="Chen C."/>
            <person name="Yan M."/>
            <person name="Daum C."/>
            <person name="Ng V."/>
            <person name="Clum A."/>
            <person name="Steindorff A."/>
            <person name="Ohm R.A."/>
            <person name="Martin F."/>
            <person name="Silar P."/>
            <person name="Natvig D.O."/>
            <person name="Lalanne C."/>
            <person name="Gautier V."/>
            <person name="Ament-Velasquez S.L."/>
            <person name="Kruys A."/>
            <person name="Hutchinson M.I."/>
            <person name="Powell A.J."/>
            <person name="Barry K."/>
            <person name="Miller A.N."/>
            <person name="Grigoriev I.V."/>
            <person name="Debuchy R."/>
            <person name="Gladieux P."/>
            <person name="Hiltunen Thoren M."/>
            <person name="Johannesson H."/>
        </authorList>
    </citation>
    <scope>NUCLEOTIDE SEQUENCE</scope>
    <source>
        <strain evidence="9">CBS 141.50</strain>
    </source>
</reference>
<dbReference type="EC" id="3.1.1.-" evidence="8"/>
<keyword evidence="10" id="KW-1185">Reference proteome</keyword>
<evidence type="ECO:0000256" key="7">
    <source>
        <dbReference type="ARBA" id="ARBA00023157"/>
    </source>
</evidence>
<dbReference type="InterPro" id="IPR011118">
    <property type="entry name" value="Tannase/feruloyl_esterase"/>
</dbReference>
<dbReference type="PANTHER" id="PTHR33938:SF13">
    <property type="entry name" value="CARBOXYLIC ESTER HYDROLASE"/>
    <property type="match status" value="1"/>
</dbReference>
<dbReference type="AlphaFoldDB" id="A0AAN6ZJG3"/>
<evidence type="ECO:0000256" key="4">
    <source>
        <dbReference type="ARBA" id="ARBA00022729"/>
    </source>
</evidence>
<keyword evidence="2" id="KW-0719">Serine esterase</keyword>
<proteinExistence type="inferred from homology"/>
<comment type="caution">
    <text evidence="9">The sequence shown here is derived from an EMBL/GenBank/DDBJ whole genome shotgun (WGS) entry which is preliminary data.</text>
</comment>
<dbReference type="GO" id="GO:0046872">
    <property type="term" value="F:metal ion binding"/>
    <property type="evidence" value="ECO:0007669"/>
    <property type="project" value="UniProtKB-KW"/>
</dbReference>
<gene>
    <name evidence="9" type="ORF">C8A04DRAFT_39023</name>
</gene>
<evidence type="ECO:0000256" key="1">
    <source>
        <dbReference type="ARBA" id="ARBA00006249"/>
    </source>
</evidence>